<reference evidence="3 4" key="1">
    <citation type="submission" date="2019-12" db="EMBL/GenBank/DDBJ databases">
        <authorList>
            <person name="Dong K."/>
        </authorList>
    </citation>
    <scope>NUCLEOTIDE SEQUENCE [LARGE SCALE GENOMIC DNA]</scope>
    <source>
        <strain evidence="3 4">JCM 31225</strain>
    </source>
</reference>
<dbReference type="InterPro" id="IPR009015">
    <property type="entry name" value="Fucose_isomerase_N/cen_sf"/>
</dbReference>
<keyword evidence="4" id="KW-1185">Reference proteome</keyword>
<keyword evidence="2" id="KW-0119">Carbohydrate metabolism</keyword>
<dbReference type="EMBL" id="WSQA01000017">
    <property type="protein sequence ID" value="MVZ63892.1"/>
    <property type="molecule type" value="Genomic_DNA"/>
</dbReference>
<evidence type="ECO:0008006" key="5">
    <source>
        <dbReference type="Google" id="ProtNLM"/>
    </source>
</evidence>
<dbReference type="SUPFAM" id="SSF53743">
    <property type="entry name" value="FucI/AraA N-terminal and middle domains"/>
    <property type="match status" value="1"/>
</dbReference>
<organism evidence="3 4">
    <name type="scientific">Sphingobacterium humi</name>
    <dbReference type="NCBI Taxonomy" id="1796905"/>
    <lineage>
        <taxon>Bacteria</taxon>
        <taxon>Pseudomonadati</taxon>
        <taxon>Bacteroidota</taxon>
        <taxon>Sphingobacteriia</taxon>
        <taxon>Sphingobacteriales</taxon>
        <taxon>Sphingobacteriaceae</taxon>
        <taxon>Sphingobacterium</taxon>
    </lineage>
</organism>
<dbReference type="GO" id="GO:0005996">
    <property type="term" value="P:monosaccharide metabolic process"/>
    <property type="evidence" value="ECO:0007669"/>
    <property type="project" value="InterPro"/>
</dbReference>
<keyword evidence="1" id="KW-0413">Isomerase</keyword>
<protein>
    <recommendedName>
        <fullName evidence="5">Fucose isomerase</fullName>
    </recommendedName>
</protein>
<evidence type="ECO:0000313" key="3">
    <source>
        <dbReference type="EMBL" id="MVZ63892.1"/>
    </source>
</evidence>
<gene>
    <name evidence="3" type="ORF">GQF63_17865</name>
</gene>
<evidence type="ECO:0000313" key="4">
    <source>
        <dbReference type="Proteomes" id="UP000435036"/>
    </source>
</evidence>
<dbReference type="PANTHER" id="PTHR36120:SF1">
    <property type="entry name" value="L-FUCOSE ISOMERASE C-TERMINAL DOMAIN-CONTAINING PROTEIN"/>
    <property type="match status" value="1"/>
</dbReference>
<proteinExistence type="predicted"/>
<dbReference type="GO" id="GO:0016861">
    <property type="term" value="F:intramolecular oxidoreductase activity, interconverting aldoses and ketoses"/>
    <property type="evidence" value="ECO:0007669"/>
    <property type="project" value="InterPro"/>
</dbReference>
<comment type="caution">
    <text evidence="3">The sequence shown here is derived from an EMBL/GenBank/DDBJ whole genome shotgun (WGS) entry which is preliminary data.</text>
</comment>
<sequence>MKPMRIGFVGFGEVNSPIDLITESCDKARAEIAALGYSLVTSPIVRDDVDGQDVQRAIRDLSEVPFDLLVVCLTGWIPSHAVIAITSQFADKPMILWGLAGYYENQRLVTAAAQAGTTALRKVFADLGYKFKYIYNIVGKPSPIAKIKDFVKASFALKELQSAKVGMFGFRDMRLYNTLYDGISLKRKLGMEVEFFELLEMITGAERVEEKELAVVLTKIQSDWVFQTAIETAFLEQGVRYYLAIKELANRHGISAISIKDVDGMKSLLKYPPAFVFMLLADEAGLCTIPENDVMGAVTQLIVKKLTGQCAAYFEFYEFFENSVLMGVPDYVPAEVVDGKVTVTQAAFGGISGGLLNISKVRPGEMTLLRVSQTGDQFWMHMVRGTASPINWMEAGWDEPAPLLPSFELKLEHSVEEFAEQISGQHYIAVYGDYTAILKEFCYLASVNVV</sequence>
<dbReference type="PANTHER" id="PTHR36120">
    <property type="entry name" value="FUCOSE ISOMERASE"/>
    <property type="match status" value="1"/>
</dbReference>
<accession>A0A6N8L819</accession>
<dbReference type="GO" id="GO:0005737">
    <property type="term" value="C:cytoplasm"/>
    <property type="evidence" value="ECO:0007669"/>
    <property type="project" value="InterPro"/>
</dbReference>
<name>A0A6N8L819_9SPHI</name>
<evidence type="ECO:0000256" key="1">
    <source>
        <dbReference type="ARBA" id="ARBA00023235"/>
    </source>
</evidence>
<evidence type="ECO:0000256" key="2">
    <source>
        <dbReference type="ARBA" id="ARBA00023277"/>
    </source>
</evidence>
<dbReference type="AlphaFoldDB" id="A0A6N8L819"/>
<dbReference type="Proteomes" id="UP000435036">
    <property type="component" value="Unassembled WGS sequence"/>
</dbReference>